<proteinExistence type="inferred from homology"/>
<accession>A0A0F6R1R8</accession>
<dbReference type="NCBIfam" id="TIGR01465">
    <property type="entry name" value="cobM_cbiF"/>
    <property type="match status" value="1"/>
</dbReference>
<keyword evidence="10" id="KW-1185">Reference proteome</keyword>
<dbReference type="Proteomes" id="UP000033457">
    <property type="component" value="Chromosome"/>
</dbReference>
<evidence type="ECO:0000259" key="8">
    <source>
        <dbReference type="Pfam" id="PF00590"/>
    </source>
</evidence>
<evidence type="ECO:0000313" key="10">
    <source>
        <dbReference type="Proteomes" id="UP000033457"/>
    </source>
</evidence>
<dbReference type="SUPFAM" id="SSF53790">
    <property type="entry name" value="Tetrapyrrole methylase"/>
    <property type="match status" value="1"/>
</dbReference>
<dbReference type="GO" id="GO:0009236">
    <property type="term" value="P:cobalamin biosynthetic process"/>
    <property type="evidence" value="ECO:0007669"/>
    <property type="project" value="UniProtKB-UniPathway"/>
</dbReference>
<dbReference type="PROSITE" id="PS00840">
    <property type="entry name" value="SUMT_2"/>
    <property type="match status" value="1"/>
</dbReference>
<dbReference type="InterPro" id="IPR000878">
    <property type="entry name" value="4pyrrol_Mease"/>
</dbReference>
<comment type="pathway">
    <text evidence="1">Cofactor biosynthesis; adenosylcobalamin biosynthesis.</text>
</comment>
<dbReference type="EMBL" id="CP011312">
    <property type="protein sequence ID" value="AKE41203.1"/>
    <property type="molecule type" value="Genomic_DNA"/>
</dbReference>
<organism evidence="9 10">
    <name type="scientific">Corynebacterium kutscheri</name>
    <dbReference type="NCBI Taxonomy" id="35755"/>
    <lineage>
        <taxon>Bacteria</taxon>
        <taxon>Bacillati</taxon>
        <taxon>Actinomycetota</taxon>
        <taxon>Actinomycetes</taxon>
        <taxon>Mycobacteriales</taxon>
        <taxon>Corynebacteriaceae</taxon>
        <taxon>Corynebacterium</taxon>
    </lineage>
</organism>
<dbReference type="GO" id="GO:0032259">
    <property type="term" value="P:methylation"/>
    <property type="evidence" value="ECO:0007669"/>
    <property type="project" value="UniProtKB-KW"/>
</dbReference>
<dbReference type="PROSITE" id="PS00839">
    <property type="entry name" value="SUMT_1"/>
    <property type="match status" value="1"/>
</dbReference>
<dbReference type="GO" id="GO:0046026">
    <property type="term" value="F:precorrin-4 C11-methyltransferase activity"/>
    <property type="evidence" value="ECO:0007669"/>
    <property type="project" value="UniProtKB-EC"/>
</dbReference>
<evidence type="ECO:0000256" key="1">
    <source>
        <dbReference type="ARBA" id="ARBA00004953"/>
    </source>
</evidence>
<feature type="domain" description="Tetrapyrrole methylase" evidence="8">
    <location>
        <begin position="2"/>
        <end position="208"/>
    </location>
</feature>
<dbReference type="PANTHER" id="PTHR45790:SF4">
    <property type="entry name" value="COBALT-PRECORRIN-4 C(11)-METHYLTRANSFERASE"/>
    <property type="match status" value="1"/>
</dbReference>
<sequence length="257" mass="27128">MTVYFIGAGPGAADLLTLRADALIRSCPVCLYAGSIVPESVLANTPDGAEVINTARMPLDEIMKVIVRANAEGKDVARLQSGDPSIYSALAEQIRRLSEAGINYEIVPGVASFSAAAAVLGHELTVPTIGQSIILTRVSGRASAMPAGEDLPTLGKSKATLCIHLAAHDIDRVVAELIPNYGKNCPVAVVAFASRPEEITLRGTLSDIAAKMKQEGITRTAIIIVGRVLSAEGFPDSFLYSDDRPRDEHGRTIPCAH</sequence>
<dbReference type="RefSeq" id="WP_046439367.1">
    <property type="nucleotide sequence ID" value="NZ_CP011312.1"/>
</dbReference>
<dbReference type="InterPro" id="IPR006362">
    <property type="entry name" value="Cbl_synth_CobM/CibF"/>
</dbReference>
<dbReference type="InterPro" id="IPR014777">
    <property type="entry name" value="4pyrrole_Mease_sub1"/>
</dbReference>
<keyword evidence="5 7" id="KW-0808">Transferase</keyword>
<dbReference type="InterPro" id="IPR035996">
    <property type="entry name" value="4pyrrol_Methylase_sf"/>
</dbReference>
<evidence type="ECO:0000256" key="5">
    <source>
        <dbReference type="ARBA" id="ARBA00022679"/>
    </source>
</evidence>
<evidence type="ECO:0000313" key="9">
    <source>
        <dbReference type="EMBL" id="AKE41203.1"/>
    </source>
</evidence>
<dbReference type="OrthoDB" id="9815856at2"/>
<dbReference type="STRING" id="35755.UL82_05135"/>
<reference evidence="9 10" key="1">
    <citation type="journal article" date="2015" name="Genome Announc.">
        <title>Complete Genome Sequence of Corynebacterium kutscheri DSM 20755, a Corynebacterial Type Strain with Remarkably Low G+C Content of Chromosomal DNA.</title>
        <authorList>
            <person name="Ruckert C."/>
            <person name="Albersmeier A."/>
            <person name="Winkler A."/>
            <person name="Tauch A."/>
        </authorList>
    </citation>
    <scope>NUCLEOTIDE SEQUENCE [LARGE SCALE GENOMIC DNA]</scope>
    <source>
        <strain evidence="9 10">DSM 20755</strain>
    </source>
</reference>
<dbReference type="HOGENOM" id="CLU_011276_7_1_11"/>
<dbReference type="KEGG" id="cku:UL82_05135"/>
<dbReference type="Gene3D" id="3.30.950.10">
    <property type="entry name" value="Methyltransferase, Cobalt-precorrin-4 Transmethylase, Domain 2"/>
    <property type="match status" value="1"/>
</dbReference>
<evidence type="ECO:0000256" key="7">
    <source>
        <dbReference type="RuleBase" id="RU003960"/>
    </source>
</evidence>
<evidence type="ECO:0000256" key="3">
    <source>
        <dbReference type="ARBA" id="ARBA00022573"/>
    </source>
</evidence>
<dbReference type="AlphaFoldDB" id="A0A0F6R1R8"/>
<comment type="similarity">
    <text evidence="2 7">Belongs to the precorrin methyltransferase family.</text>
</comment>
<evidence type="ECO:0000256" key="2">
    <source>
        <dbReference type="ARBA" id="ARBA00005879"/>
    </source>
</evidence>
<keyword evidence="3" id="KW-0169">Cobalamin biosynthesis</keyword>
<gene>
    <name evidence="9" type="primary">cobM</name>
    <name evidence="9" type="ORF">UL82_05135</name>
</gene>
<dbReference type="Gene3D" id="3.40.1010.10">
    <property type="entry name" value="Cobalt-precorrin-4 Transmethylase, Domain 1"/>
    <property type="match status" value="1"/>
</dbReference>
<protein>
    <submittedName>
        <fullName evidence="9">Precorrin-4 C11-methyltransferase</fullName>
        <ecNumber evidence="9">2.1.1.133</ecNumber>
    </submittedName>
</protein>
<keyword evidence="6" id="KW-0949">S-adenosyl-L-methionine</keyword>
<dbReference type="CDD" id="cd11641">
    <property type="entry name" value="Precorrin-4_C11-MT"/>
    <property type="match status" value="1"/>
</dbReference>
<dbReference type="InterPro" id="IPR014776">
    <property type="entry name" value="4pyrrole_Mease_sub2"/>
</dbReference>
<dbReference type="InterPro" id="IPR050161">
    <property type="entry name" value="Siro_Cobalamin_biosynth"/>
</dbReference>
<dbReference type="UniPathway" id="UPA00148"/>
<dbReference type="Pfam" id="PF00590">
    <property type="entry name" value="TP_methylase"/>
    <property type="match status" value="1"/>
</dbReference>
<name>A0A0F6R1R8_9CORY</name>
<dbReference type="InterPro" id="IPR003043">
    <property type="entry name" value="Uropor_MeTrfase_CS"/>
</dbReference>
<dbReference type="PANTHER" id="PTHR45790">
    <property type="entry name" value="SIROHEME SYNTHASE-RELATED"/>
    <property type="match status" value="1"/>
</dbReference>
<keyword evidence="4 7" id="KW-0489">Methyltransferase</keyword>
<evidence type="ECO:0000256" key="4">
    <source>
        <dbReference type="ARBA" id="ARBA00022603"/>
    </source>
</evidence>
<evidence type="ECO:0000256" key="6">
    <source>
        <dbReference type="ARBA" id="ARBA00022691"/>
    </source>
</evidence>
<dbReference type="EC" id="2.1.1.133" evidence="9"/>